<evidence type="ECO:0000256" key="1">
    <source>
        <dbReference type="ARBA" id="ARBA00004120"/>
    </source>
</evidence>
<evidence type="ECO:0000313" key="13">
    <source>
        <dbReference type="Proteomes" id="UP000504629"/>
    </source>
</evidence>
<keyword evidence="12" id="KW-0966">Cell projection</keyword>
<evidence type="ECO:0000256" key="8">
    <source>
        <dbReference type="ARBA" id="ARBA00023017"/>
    </source>
</evidence>
<evidence type="ECO:0000256" key="2">
    <source>
        <dbReference type="ARBA" id="ARBA00006831"/>
    </source>
</evidence>
<evidence type="ECO:0000256" key="7">
    <source>
        <dbReference type="ARBA" id="ARBA00022794"/>
    </source>
</evidence>
<keyword evidence="5" id="KW-0963">Cytoplasm</keyword>
<evidence type="ECO:0000256" key="11">
    <source>
        <dbReference type="ARBA" id="ARBA00023212"/>
    </source>
</evidence>
<reference evidence="14" key="1">
    <citation type="submission" date="2025-08" db="UniProtKB">
        <authorList>
            <consortium name="RefSeq"/>
        </authorList>
    </citation>
    <scope>IDENTIFICATION</scope>
    <source>
        <tissue evidence="14">Silk gland</tissue>
    </source>
</reference>
<dbReference type="GO" id="GO:0035735">
    <property type="term" value="P:intraciliary transport involved in cilium assembly"/>
    <property type="evidence" value="ECO:0007669"/>
    <property type="project" value="InterPro"/>
</dbReference>
<comment type="subcellular location">
    <subcellularLocation>
        <location evidence="1">Cytoplasm</location>
        <location evidence="1">Cytoskeleton</location>
        <location evidence="1">Cilium basal body</location>
    </subcellularLocation>
</comment>
<dbReference type="KEGG" id="bman:114244730"/>
<keyword evidence="11" id="KW-0206">Cytoskeleton</keyword>
<dbReference type="GO" id="GO:0045504">
    <property type="term" value="F:dynein heavy chain binding"/>
    <property type="evidence" value="ECO:0007669"/>
    <property type="project" value="TreeGrafter"/>
</dbReference>
<keyword evidence="8" id="KW-0243">Dynein</keyword>
<dbReference type="GeneID" id="114244730"/>
<dbReference type="InterPro" id="IPR040045">
    <property type="entry name" value="DYNC2LI1"/>
</dbReference>
<dbReference type="Gene3D" id="3.40.50.300">
    <property type="entry name" value="P-loop containing nucleotide triphosphate hydrolases"/>
    <property type="match status" value="1"/>
</dbReference>
<dbReference type="PANTHER" id="PTHR13236">
    <property type="entry name" value="DYNEIN 2 LIGHT INTERMEDIATE CHAIN, ISOFORM 2"/>
    <property type="match status" value="1"/>
</dbReference>
<evidence type="ECO:0000256" key="4">
    <source>
        <dbReference type="ARBA" id="ARBA00022473"/>
    </source>
</evidence>
<evidence type="ECO:0000256" key="3">
    <source>
        <dbReference type="ARBA" id="ARBA00018863"/>
    </source>
</evidence>
<protein>
    <recommendedName>
        <fullName evidence="3">Cytoplasmic dynein 2 light intermediate chain 1</fullName>
    </recommendedName>
</protein>
<dbReference type="GO" id="GO:0005874">
    <property type="term" value="C:microtubule"/>
    <property type="evidence" value="ECO:0007669"/>
    <property type="project" value="UniProtKB-KW"/>
</dbReference>
<name>A0A6J2JU07_BOMMA</name>
<evidence type="ECO:0000256" key="5">
    <source>
        <dbReference type="ARBA" id="ARBA00022490"/>
    </source>
</evidence>
<dbReference type="GO" id="GO:0035721">
    <property type="term" value="P:intraciliary retrograde transport"/>
    <property type="evidence" value="ECO:0007669"/>
    <property type="project" value="InterPro"/>
</dbReference>
<keyword evidence="9" id="KW-0969">Cilium</keyword>
<keyword evidence="7" id="KW-0970">Cilium biogenesis/degradation</keyword>
<evidence type="ECO:0000313" key="14">
    <source>
        <dbReference type="RefSeq" id="XP_028032422.1"/>
    </source>
</evidence>
<keyword evidence="13" id="KW-1185">Reference proteome</keyword>
<proteinExistence type="inferred from homology"/>
<evidence type="ECO:0000256" key="10">
    <source>
        <dbReference type="ARBA" id="ARBA00023175"/>
    </source>
</evidence>
<keyword evidence="10" id="KW-0505">Motor protein</keyword>
<dbReference type="SUPFAM" id="SSF52540">
    <property type="entry name" value="P-loop containing nucleoside triphosphate hydrolases"/>
    <property type="match status" value="1"/>
</dbReference>
<evidence type="ECO:0000256" key="12">
    <source>
        <dbReference type="ARBA" id="ARBA00023273"/>
    </source>
</evidence>
<organism evidence="13 14">
    <name type="scientific">Bombyx mandarina</name>
    <name type="common">Wild silk moth</name>
    <name type="synonym">Wild silkworm</name>
    <dbReference type="NCBI Taxonomy" id="7092"/>
    <lineage>
        <taxon>Eukaryota</taxon>
        <taxon>Metazoa</taxon>
        <taxon>Ecdysozoa</taxon>
        <taxon>Arthropoda</taxon>
        <taxon>Hexapoda</taxon>
        <taxon>Insecta</taxon>
        <taxon>Pterygota</taxon>
        <taxon>Neoptera</taxon>
        <taxon>Endopterygota</taxon>
        <taxon>Lepidoptera</taxon>
        <taxon>Glossata</taxon>
        <taxon>Ditrysia</taxon>
        <taxon>Bombycoidea</taxon>
        <taxon>Bombycidae</taxon>
        <taxon>Bombycinae</taxon>
        <taxon>Bombyx</taxon>
    </lineage>
</organism>
<sequence>MLSIPERAAQIIDTQEQQLDEINSRTIFLAGSKNVGKSTLLHMFLEKLETPRNTLVLEYSFGRKTNLKQAIDKNVCHIWEYGGKLDMLKNVLPVLPKTKNYYYCIMVDLSKPKTLLQTIEICVHAMNETQSISDNCVTNLIILCGKYDLFKNFDTEAKKIVCSTLRSVALLNGAHLMFYSSKESMLVKRAKDIFSSIGFENGISIKDKQTNPTKPLFINKGADTWENIGVARSTFDEIKQRYYSKIPLDSSGDVTTVKTGLKKTHPEADIDKLIALKYDELREMETLEIDIMSIVDYLC</sequence>
<dbReference type="Proteomes" id="UP000504629">
    <property type="component" value="Unplaced"/>
</dbReference>
<dbReference type="PANTHER" id="PTHR13236:SF0">
    <property type="entry name" value="CYTOPLASMIC DYNEIN 2 LIGHT INTERMEDIATE CHAIN 1"/>
    <property type="match status" value="1"/>
</dbReference>
<keyword evidence="6" id="KW-0493">Microtubule</keyword>
<dbReference type="InterPro" id="IPR027417">
    <property type="entry name" value="P-loop_NTPase"/>
</dbReference>
<dbReference type="GO" id="GO:0005930">
    <property type="term" value="C:axoneme"/>
    <property type="evidence" value="ECO:0007669"/>
    <property type="project" value="TreeGrafter"/>
</dbReference>
<keyword evidence="4" id="KW-0217">Developmental protein</keyword>
<dbReference type="GO" id="GO:0036064">
    <property type="term" value="C:ciliary basal body"/>
    <property type="evidence" value="ECO:0007669"/>
    <property type="project" value="TreeGrafter"/>
</dbReference>
<dbReference type="AlphaFoldDB" id="A0A6J2JU07"/>
<dbReference type="RefSeq" id="XP_028032422.1">
    <property type="nucleotide sequence ID" value="XM_028176621.1"/>
</dbReference>
<gene>
    <name evidence="14" type="primary">LOC114244730</name>
</gene>
<accession>A0A6J2JU07</accession>
<dbReference type="OrthoDB" id="10263060at2759"/>
<comment type="similarity">
    <text evidence="2">Belongs to the dynein light intermediate chain family.</text>
</comment>
<evidence type="ECO:0000256" key="9">
    <source>
        <dbReference type="ARBA" id="ARBA00023069"/>
    </source>
</evidence>
<dbReference type="GO" id="GO:0005868">
    <property type="term" value="C:cytoplasmic dynein complex"/>
    <property type="evidence" value="ECO:0007669"/>
    <property type="project" value="InterPro"/>
</dbReference>
<evidence type="ECO:0000256" key="6">
    <source>
        <dbReference type="ARBA" id="ARBA00022701"/>
    </source>
</evidence>